<reference evidence="2 3" key="1">
    <citation type="submission" date="2018-12" db="EMBL/GenBank/DDBJ databases">
        <authorList>
            <person name="Li F."/>
        </authorList>
    </citation>
    <scope>NUCLEOTIDE SEQUENCE [LARGE SCALE GENOMIC DNA]</scope>
    <source>
        <strain evidence="2 3">8H24J-4-2</strain>
    </source>
</reference>
<dbReference type="InterPro" id="IPR036653">
    <property type="entry name" value="CinA-like_C"/>
</dbReference>
<gene>
    <name evidence="2" type="ORF">ELQ92_12880</name>
</gene>
<comment type="caution">
    <text evidence="2">The sequence shown here is derived from an EMBL/GenBank/DDBJ whole genome shotgun (WGS) entry which is preliminary data.</text>
</comment>
<evidence type="ECO:0000313" key="2">
    <source>
        <dbReference type="EMBL" id="RWZ59163.1"/>
    </source>
</evidence>
<sequence length="176" mass="17401">MTSSTGDDRPGDGKDAVDRIANRAGGSGIRVAVAESLTSGTIASRLGAGSGASEWFAGGVVAYDSEVKFSVLGVERGPVVTATCAQQLARGVASLFGADAAIGATGVGGPGPEEGQPEGTTFIAALVGDRLEVREFHFEGGPADVVSSATEAAVTLLAAMLENGDDGSCSDGRPLS</sequence>
<keyword evidence="3" id="KW-1185">Reference proteome</keyword>
<proteinExistence type="predicted"/>
<feature type="domain" description="CinA C-terminal" evidence="1">
    <location>
        <begin position="19"/>
        <end position="160"/>
    </location>
</feature>
<dbReference type="Gene3D" id="3.90.950.20">
    <property type="entry name" value="CinA-like"/>
    <property type="match status" value="1"/>
</dbReference>
<dbReference type="RefSeq" id="WP_128499644.1">
    <property type="nucleotide sequence ID" value="NZ_RZNC01000005.1"/>
</dbReference>
<dbReference type="NCBIfam" id="TIGR00199">
    <property type="entry name" value="PncC_domain"/>
    <property type="match status" value="1"/>
</dbReference>
<protein>
    <submittedName>
        <fullName evidence="2">CinA family protein</fullName>
    </submittedName>
</protein>
<dbReference type="OrthoDB" id="1253990at2"/>
<organism evidence="2 3">
    <name type="scientific">Labedella populi</name>
    <dbReference type="NCBI Taxonomy" id="2498850"/>
    <lineage>
        <taxon>Bacteria</taxon>
        <taxon>Bacillati</taxon>
        <taxon>Actinomycetota</taxon>
        <taxon>Actinomycetes</taxon>
        <taxon>Micrococcales</taxon>
        <taxon>Microbacteriaceae</taxon>
        <taxon>Labedella</taxon>
    </lineage>
</organism>
<evidence type="ECO:0000313" key="3">
    <source>
        <dbReference type="Proteomes" id="UP000288603"/>
    </source>
</evidence>
<dbReference type="InterPro" id="IPR008136">
    <property type="entry name" value="CinA_C"/>
</dbReference>
<accession>A0A444Q5N4</accession>
<dbReference type="Pfam" id="PF02464">
    <property type="entry name" value="CinA"/>
    <property type="match status" value="1"/>
</dbReference>
<dbReference type="AlphaFoldDB" id="A0A444Q5N4"/>
<evidence type="ECO:0000259" key="1">
    <source>
        <dbReference type="Pfam" id="PF02464"/>
    </source>
</evidence>
<dbReference type="EMBL" id="RZNC01000005">
    <property type="protein sequence ID" value="RWZ59163.1"/>
    <property type="molecule type" value="Genomic_DNA"/>
</dbReference>
<dbReference type="SUPFAM" id="SSF142433">
    <property type="entry name" value="CinA-like"/>
    <property type="match status" value="1"/>
</dbReference>
<dbReference type="Proteomes" id="UP000288603">
    <property type="component" value="Unassembled WGS sequence"/>
</dbReference>
<name>A0A444Q5N4_9MICO</name>